<accession>A0A8X6EYA3</accession>
<organism evidence="2 3">
    <name type="scientific">Trichonephila clavata</name>
    <name type="common">Joro spider</name>
    <name type="synonym">Nephila clavata</name>
    <dbReference type="NCBI Taxonomy" id="2740835"/>
    <lineage>
        <taxon>Eukaryota</taxon>
        <taxon>Metazoa</taxon>
        <taxon>Ecdysozoa</taxon>
        <taxon>Arthropoda</taxon>
        <taxon>Chelicerata</taxon>
        <taxon>Arachnida</taxon>
        <taxon>Araneae</taxon>
        <taxon>Araneomorphae</taxon>
        <taxon>Entelegynae</taxon>
        <taxon>Araneoidea</taxon>
        <taxon>Nephilidae</taxon>
        <taxon>Trichonephila</taxon>
    </lineage>
</organism>
<sequence length="67" mass="7722">MKTMNLKIVPNSYEICLEIDEQRIKLTESSLFDRIKEARIASRLSGKEMQEQDDNLESQLYGGDIAD</sequence>
<protein>
    <submittedName>
        <fullName evidence="2">Uncharacterized protein</fullName>
    </submittedName>
</protein>
<comment type="caution">
    <text evidence="2">The sequence shown here is derived from an EMBL/GenBank/DDBJ whole genome shotgun (WGS) entry which is preliminary data.</text>
</comment>
<dbReference type="AlphaFoldDB" id="A0A8X6EYA3"/>
<proteinExistence type="predicted"/>
<feature type="region of interest" description="Disordered" evidence="1">
    <location>
        <begin position="46"/>
        <end position="67"/>
    </location>
</feature>
<dbReference type="OrthoDB" id="10037961at2759"/>
<dbReference type="EMBL" id="BMAO01000084">
    <property type="protein sequence ID" value="GFQ64301.1"/>
    <property type="molecule type" value="Genomic_DNA"/>
</dbReference>
<evidence type="ECO:0000313" key="3">
    <source>
        <dbReference type="Proteomes" id="UP000887116"/>
    </source>
</evidence>
<reference evidence="2" key="1">
    <citation type="submission" date="2020-07" db="EMBL/GenBank/DDBJ databases">
        <title>Multicomponent nature underlies the extraordinary mechanical properties of spider dragline silk.</title>
        <authorList>
            <person name="Kono N."/>
            <person name="Nakamura H."/>
            <person name="Mori M."/>
            <person name="Yoshida Y."/>
            <person name="Ohtoshi R."/>
            <person name="Malay A.D."/>
            <person name="Moran D.A.P."/>
            <person name="Tomita M."/>
            <person name="Numata K."/>
            <person name="Arakawa K."/>
        </authorList>
    </citation>
    <scope>NUCLEOTIDE SEQUENCE</scope>
</reference>
<gene>
    <name evidence="2" type="ORF">TNCT_313711</name>
</gene>
<name>A0A8X6EYA3_TRICU</name>
<keyword evidence="3" id="KW-1185">Reference proteome</keyword>
<dbReference type="Proteomes" id="UP000887116">
    <property type="component" value="Unassembled WGS sequence"/>
</dbReference>
<evidence type="ECO:0000256" key="1">
    <source>
        <dbReference type="SAM" id="MobiDB-lite"/>
    </source>
</evidence>
<evidence type="ECO:0000313" key="2">
    <source>
        <dbReference type="EMBL" id="GFQ64301.1"/>
    </source>
</evidence>